<dbReference type="Gene3D" id="3.30.200.20">
    <property type="entry name" value="Phosphorylase Kinase, domain 1"/>
    <property type="match status" value="1"/>
</dbReference>
<dbReference type="EMBL" id="QKYT01000046">
    <property type="protein sequence ID" value="RIA96311.1"/>
    <property type="molecule type" value="Genomic_DNA"/>
</dbReference>
<comment type="caution">
    <text evidence="2">The sequence shown here is derived from an EMBL/GenBank/DDBJ whole genome shotgun (WGS) entry which is preliminary data.</text>
</comment>
<dbReference type="PROSITE" id="PS50011">
    <property type="entry name" value="PROTEIN_KINASE_DOM"/>
    <property type="match status" value="1"/>
</dbReference>
<dbReference type="OrthoDB" id="2414060at2759"/>
<dbReference type="GO" id="GO:0005524">
    <property type="term" value="F:ATP binding"/>
    <property type="evidence" value="ECO:0007669"/>
    <property type="project" value="InterPro"/>
</dbReference>
<organism evidence="2 3">
    <name type="scientific">Glomus cerebriforme</name>
    <dbReference type="NCBI Taxonomy" id="658196"/>
    <lineage>
        <taxon>Eukaryota</taxon>
        <taxon>Fungi</taxon>
        <taxon>Fungi incertae sedis</taxon>
        <taxon>Mucoromycota</taxon>
        <taxon>Glomeromycotina</taxon>
        <taxon>Glomeromycetes</taxon>
        <taxon>Glomerales</taxon>
        <taxon>Glomeraceae</taxon>
        <taxon>Glomus</taxon>
    </lineage>
</organism>
<keyword evidence="3" id="KW-1185">Reference proteome</keyword>
<dbReference type="Proteomes" id="UP000265703">
    <property type="component" value="Unassembled WGS sequence"/>
</dbReference>
<reference evidence="2 3" key="1">
    <citation type="submission" date="2018-06" db="EMBL/GenBank/DDBJ databases">
        <title>Comparative genomics reveals the genomic features of Rhizophagus irregularis, R. cerebriforme, R. diaphanum and Gigaspora rosea, and their symbiotic lifestyle signature.</title>
        <authorList>
            <person name="Morin E."/>
            <person name="San Clemente H."/>
            <person name="Chen E.C.H."/>
            <person name="De La Providencia I."/>
            <person name="Hainaut M."/>
            <person name="Kuo A."/>
            <person name="Kohler A."/>
            <person name="Murat C."/>
            <person name="Tang N."/>
            <person name="Roy S."/>
            <person name="Loubradou J."/>
            <person name="Henrissat B."/>
            <person name="Grigoriev I.V."/>
            <person name="Corradi N."/>
            <person name="Roux C."/>
            <person name="Martin F.M."/>
        </authorList>
    </citation>
    <scope>NUCLEOTIDE SEQUENCE [LARGE SCALE GENOMIC DNA]</scope>
    <source>
        <strain evidence="2 3">DAOM 227022</strain>
    </source>
</reference>
<dbReference type="InterPro" id="IPR011009">
    <property type="entry name" value="Kinase-like_dom_sf"/>
</dbReference>
<dbReference type="GO" id="GO:0004672">
    <property type="term" value="F:protein kinase activity"/>
    <property type="evidence" value="ECO:0007669"/>
    <property type="project" value="InterPro"/>
</dbReference>
<name>A0A397TMQ3_9GLOM</name>
<accession>A0A397TMQ3</accession>
<dbReference type="Gene3D" id="1.10.510.10">
    <property type="entry name" value="Transferase(Phosphotransferase) domain 1"/>
    <property type="match status" value="1"/>
</dbReference>
<evidence type="ECO:0000259" key="1">
    <source>
        <dbReference type="PROSITE" id="PS50011"/>
    </source>
</evidence>
<dbReference type="InterPro" id="IPR000719">
    <property type="entry name" value="Prot_kinase_dom"/>
</dbReference>
<sequence>MEVNIIQVFEYNYDVLFFHQLLLAVPILFLKNNPHIITLPPLCFTVGTIFLTLNHVPGVLQTQPGPSFLKIVNAKHFQQNFKNWTSENHYVDNLIQRVQLKARNYCEALEWIEYNRFENVEYLAKGNFGTTYKAICKIRSICYWVPKNNRWERYKNQEVALKCLHNSQGITIEFLKEVEKHVLMGSCITHCYGISKDSKTNNFIMVMEFKDSLNEIHKLIHQNFHCGNILVKESCGYILAFITDFGLYRPANVKPTPDNKQIYEVLPYVVPEVLRGNILKQNLLEPKNAYDISESQNVDFTEFNINFEDESN</sequence>
<protein>
    <recommendedName>
        <fullName evidence="1">Protein kinase domain-containing protein</fullName>
    </recommendedName>
</protein>
<evidence type="ECO:0000313" key="2">
    <source>
        <dbReference type="EMBL" id="RIA96311.1"/>
    </source>
</evidence>
<gene>
    <name evidence="2" type="ORF">C1645_815477</name>
</gene>
<dbReference type="STRING" id="658196.A0A397TMQ3"/>
<feature type="domain" description="Protein kinase" evidence="1">
    <location>
        <begin position="1"/>
        <end position="312"/>
    </location>
</feature>
<dbReference type="AlphaFoldDB" id="A0A397TMQ3"/>
<dbReference type="SUPFAM" id="SSF56112">
    <property type="entry name" value="Protein kinase-like (PK-like)"/>
    <property type="match status" value="1"/>
</dbReference>
<evidence type="ECO:0000313" key="3">
    <source>
        <dbReference type="Proteomes" id="UP000265703"/>
    </source>
</evidence>
<proteinExistence type="predicted"/>